<dbReference type="SUPFAM" id="SSF52172">
    <property type="entry name" value="CheY-like"/>
    <property type="match status" value="1"/>
</dbReference>
<keyword evidence="1 5" id="KW-0597">Phosphoprotein</keyword>
<accession>A0A024ELK5</accession>
<name>A0A024ELK5_9PSED</name>
<reference evidence="8 9" key="1">
    <citation type="journal article" date="2012" name="J. Bacteriol.">
        <title>Genome sequence of cold-adapted Pseudomonas mandelii strain JR-1.</title>
        <authorList>
            <person name="Jang S.H."/>
            <person name="Kim J."/>
            <person name="Kim J."/>
            <person name="Hong S."/>
            <person name="Lee C."/>
        </authorList>
    </citation>
    <scope>NUCLEOTIDE SEQUENCE [LARGE SCALE GENOMIC DNA]</scope>
    <source>
        <strain evidence="8 9">JR-1</strain>
        <plasmid evidence="9">Plasmid</plasmid>
    </source>
</reference>
<dbReference type="Proteomes" id="UP000026913">
    <property type="component" value="Plasmid unnamed"/>
</dbReference>
<dbReference type="PANTHER" id="PTHR43214">
    <property type="entry name" value="TWO-COMPONENT RESPONSE REGULATOR"/>
    <property type="match status" value="1"/>
</dbReference>
<evidence type="ECO:0000256" key="2">
    <source>
        <dbReference type="ARBA" id="ARBA00023015"/>
    </source>
</evidence>
<keyword evidence="8" id="KW-0614">Plasmid</keyword>
<keyword evidence="2" id="KW-0805">Transcription regulation</keyword>
<dbReference type="GO" id="GO:0006355">
    <property type="term" value="P:regulation of DNA-templated transcription"/>
    <property type="evidence" value="ECO:0007669"/>
    <property type="project" value="InterPro"/>
</dbReference>
<dbReference type="Pfam" id="PF00072">
    <property type="entry name" value="Response_reg"/>
    <property type="match status" value="1"/>
</dbReference>
<dbReference type="SMART" id="SM00448">
    <property type="entry name" value="REC"/>
    <property type="match status" value="1"/>
</dbReference>
<dbReference type="KEGG" id="pman:OU5_P0233"/>
<dbReference type="InterPro" id="IPR011006">
    <property type="entry name" value="CheY-like_superfamily"/>
</dbReference>
<evidence type="ECO:0000259" key="7">
    <source>
        <dbReference type="PROSITE" id="PS50110"/>
    </source>
</evidence>
<keyword evidence="3" id="KW-0238">DNA-binding</keyword>
<dbReference type="PROSITE" id="PS50110">
    <property type="entry name" value="RESPONSE_REGULATORY"/>
    <property type="match status" value="1"/>
</dbReference>
<dbReference type="HOGENOM" id="CLU_000445_90_1_6"/>
<feature type="domain" description="Response regulatory" evidence="7">
    <location>
        <begin position="11"/>
        <end position="127"/>
    </location>
</feature>
<evidence type="ECO:0000256" key="1">
    <source>
        <dbReference type="ARBA" id="ARBA00022553"/>
    </source>
</evidence>
<evidence type="ECO:0000313" key="8">
    <source>
        <dbReference type="EMBL" id="AHZ73485.1"/>
    </source>
</evidence>
<dbReference type="EMBL" id="CP005961">
    <property type="protein sequence ID" value="AHZ73485.1"/>
    <property type="molecule type" value="Genomic_DNA"/>
</dbReference>
<dbReference type="CDD" id="cd17535">
    <property type="entry name" value="REC_NarL-like"/>
    <property type="match status" value="1"/>
</dbReference>
<proteinExistence type="predicted"/>
<geneLocation type="plasmid" evidence="9"/>
<evidence type="ECO:0000256" key="4">
    <source>
        <dbReference type="ARBA" id="ARBA00023163"/>
    </source>
</evidence>
<evidence type="ECO:0000259" key="6">
    <source>
        <dbReference type="PROSITE" id="PS50043"/>
    </source>
</evidence>
<dbReference type="PRINTS" id="PR00038">
    <property type="entry name" value="HTHLUXR"/>
</dbReference>
<evidence type="ECO:0000313" key="9">
    <source>
        <dbReference type="Proteomes" id="UP000026913"/>
    </source>
</evidence>
<dbReference type="Pfam" id="PF00196">
    <property type="entry name" value="GerE"/>
    <property type="match status" value="1"/>
</dbReference>
<feature type="modified residue" description="4-aspartylphosphate" evidence="5">
    <location>
        <position position="62"/>
    </location>
</feature>
<dbReference type="AlphaFoldDB" id="A0A024ELK5"/>
<dbReference type="InterPro" id="IPR016032">
    <property type="entry name" value="Sig_transdc_resp-reg_C-effctor"/>
</dbReference>
<dbReference type="GO" id="GO:0000160">
    <property type="term" value="P:phosphorelay signal transduction system"/>
    <property type="evidence" value="ECO:0007669"/>
    <property type="project" value="InterPro"/>
</dbReference>
<organism evidence="8 9">
    <name type="scientific">Pseudomonas mandelii JR-1</name>
    <dbReference type="NCBI Taxonomy" id="1147786"/>
    <lineage>
        <taxon>Bacteria</taxon>
        <taxon>Pseudomonadati</taxon>
        <taxon>Pseudomonadota</taxon>
        <taxon>Gammaproteobacteria</taxon>
        <taxon>Pseudomonadales</taxon>
        <taxon>Pseudomonadaceae</taxon>
        <taxon>Pseudomonas</taxon>
    </lineage>
</organism>
<evidence type="ECO:0000256" key="5">
    <source>
        <dbReference type="PROSITE-ProRule" id="PRU00169"/>
    </source>
</evidence>
<feature type="domain" description="HTH luxR-type" evidence="6">
    <location>
        <begin position="144"/>
        <end position="209"/>
    </location>
</feature>
<dbReference type="SUPFAM" id="SSF46894">
    <property type="entry name" value="C-terminal effector domain of the bipartite response regulators"/>
    <property type="match status" value="1"/>
</dbReference>
<dbReference type="PROSITE" id="PS50043">
    <property type="entry name" value="HTH_LUXR_2"/>
    <property type="match status" value="1"/>
</dbReference>
<dbReference type="CDD" id="cd06170">
    <property type="entry name" value="LuxR_C_like"/>
    <property type="match status" value="1"/>
</dbReference>
<dbReference type="PANTHER" id="PTHR43214:SF41">
    <property type="entry name" value="NITRATE_NITRITE RESPONSE REGULATOR PROTEIN NARP"/>
    <property type="match status" value="1"/>
</dbReference>
<dbReference type="InterPro" id="IPR000792">
    <property type="entry name" value="Tscrpt_reg_LuxR_C"/>
</dbReference>
<dbReference type="Gene3D" id="3.40.50.2300">
    <property type="match status" value="1"/>
</dbReference>
<dbReference type="InterPro" id="IPR058245">
    <property type="entry name" value="NreC/VraR/RcsB-like_REC"/>
</dbReference>
<dbReference type="InterPro" id="IPR039420">
    <property type="entry name" value="WalR-like"/>
</dbReference>
<gene>
    <name evidence="8" type="ORF">OU5_P0233</name>
</gene>
<dbReference type="GO" id="GO:0003677">
    <property type="term" value="F:DNA binding"/>
    <property type="evidence" value="ECO:0007669"/>
    <property type="project" value="UniProtKB-KW"/>
</dbReference>
<sequence length="213" mass="23476">MPVMNLPSPIRVALVDDHSLVRDGIKALLSVMAPLEVVGEAENGADAIEMVGRCQPDLLLVDIGLQDINGLELTRLLRSQYPALKVLVLSMYDNYEYVSESVRSGASGYVLKNAPSREIIAAIEAIASGGTFYSAEIAQRLIADKNTDNELTPRESQVLYKMVQGMNNKEMARDLDISVRTVETHRLSIRRKLNIDKPAALVKYAIDHGIISR</sequence>
<protein>
    <submittedName>
        <fullName evidence="8">Two component LuxR family transcriptional regulator</fullName>
    </submittedName>
</protein>
<dbReference type="SMART" id="SM00421">
    <property type="entry name" value="HTH_LUXR"/>
    <property type="match status" value="1"/>
</dbReference>
<evidence type="ECO:0000256" key="3">
    <source>
        <dbReference type="ARBA" id="ARBA00023125"/>
    </source>
</evidence>
<dbReference type="InterPro" id="IPR001789">
    <property type="entry name" value="Sig_transdc_resp-reg_receiver"/>
</dbReference>
<keyword evidence="4" id="KW-0804">Transcription</keyword>